<keyword evidence="2" id="KW-0963">Cytoplasm</keyword>
<feature type="domain" description="Hemerythrin-like" evidence="6">
    <location>
        <begin position="14"/>
        <end position="152"/>
    </location>
</feature>
<keyword evidence="8" id="KW-1185">Reference proteome</keyword>
<reference evidence="8" key="1">
    <citation type="journal article" date="2019" name="Int. J. Syst. Evol. Microbiol.">
        <title>Halobacteriovorax valvorus sp. nov., a novel prokaryotic predator isolated from coastal seawater of China.</title>
        <authorList>
            <person name="Chen M.-X."/>
        </authorList>
    </citation>
    <scope>NUCLEOTIDE SEQUENCE [LARGE SCALE GENOMIC DNA]</scope>
    <source>
        <strain evidence="8">BL9</strain>
    </source>
</reference>
<keyword evidence="5" id="KW-0175">Coiled coil</keyword>
<accession>A0ABY0IGH0</accession>
<evidence type="ECO:0000256" key="2">
    <source>
        <dbReference type="ARBA" id="ARBA00022490"/>
    </source>
</evidence>
<proteinExistence type="predicted"/>
<sequence length="165" mass="19567">MKGVKVSAEFKAKVEELISYHQIIRNEFKALMRRSYEIEEKYQDDPNIPKGLSNFFIRFWITIEADMQKEESHLFPLLLSNELEACEDIKEILEGHEEQELELKELMAKVQGYELSNEVNKEWTEFIKDIKRVVSDINIHMERENEILFEYLSEIEESSSLQACS</sequence>
<evidence type="ECO:0000256" key="5">
    <source>
        <dbReference type="SAM" id="Coils"/>
    </source>
</evidence>
<evidence type="ECO:0000256" key="3">
    <source>
        <dbReference type="ARBA" id="ARBA00022723"/>
    </source>
</evidence>
<dbReference type="PANTHER" id="PTHR36438">
    <property type="entry name" value="IRON-SULFUR CLUSTER REPAIR PROTEIN YTFE"/>
    <property type="match status" value="1"/>
</dbReference>
<feature type="coiled-coil region" evidence="5">
    <location>
        <begin position="79"/>
        <end position="116"/>
    </location>
</feature>
<organism evidence="7 8">
    <name type="scientific">Halobacteriovorax vibrionivorans</name>
    <dbReference type="NCBI Taxonomy" id="2152716"/>
    <lineage>
        <taxon>Bacteria</taxon>
        <taxon>Pseudomonadati</taxon>
        <taxon>Bdellovibrionota</taxon>
        <taxon>Bacteriovoracia</taxon>
        <taxon>Bacteriovoracales</taxon>
        <taxon>Halobacteriovoraceae</taxon>
        <taxon>Halobacteriovorax</taxon>
    </lineage>
</organism>
<dbReference type="Gene3D" id="1.20.120.520">
    <property type="entry name" value="nmb1532 protein domain like"/>
    <property type="match status" value="1"/>
</dbReference>
<evidence type="ECO:0000259" key="6">
    <source>
        <dbReference type="Pfam" id="PF01814"/>
    </source>
</evidence>
<dbReference type="Proteomes" id="UP000443582">
    <property type="component" value="Unassembled WGS sequence"/>
</dbReference>
<dbReference type="EMBL" id="QDKL01000002">
    <property type="protein sequence ID" value="RZF22056.1"/>
    <property type="molecule type" value="Genomic_DNA"/>
</dbReference>
<dbReference type="PANTHER" id="PTHR36438:SF1">
    <property type="entry name" value="IRON-SULFUR CLUSTER REPAIR PROTEIN YTFE"/>
    <property type="match status" value="1"/>
</dbReference>
<comment type="subcellular location">
    <subcellularLocation>
        <location evidence="1">Cytoplasm</location>
    </subcellularLocation>
</comment>
<dbReference type="Pfam" id="PF01814">
    <property type="entry name" value="Hemerythrin"/>
    <property type="match status" value="1"/>
</dbReference>
<comment type="caution">
    <text evidence="7">The sequence shown here is derived from an EMBL/GenBank/DDBJ whole genome shotgun (WGS) entry which is preliminary data.</text>
</comment>
<keyword evidence="4" id="KW-0408">Iron</keyword>
<evidence type="ECO:0000256" key="4">
    <source>
        <dbReference type="ARBA" id="ARBA00023004"/>
    </source>
</evidence>
<evidence type="ECO:0000256" key="1">
    <source>
        <dbReference type="ARBA" id="ARBA00004496"/>
    </source>
</evidence>
<dbReference type="InterPro" id="IPR019903">
    <property type="entry name" value="RIC_family"/>
</dbReference>
<name>A0ABY0IGH0_9BACT</name>
<keyword evidence="3" id="KW-0479">Metal-binding</keyword>
<evidence type="ECO:0000313" key="8">
    <source>
        <dbReference type="Proteomes" id="UP000443582"/>
    </source>
</evidence>
<protein>
    <recommendedName>
        <fullName evidence="6">Hemerythrin-like domain-containing protein</fullName>
    </recommendedName>
</protein>
<gene>
    <name evidence="7" type="ORF">DAY19_10265</name>
</gene>
<dbReference type="InterPro" id="IPR012312">
    <property type="entry name" value="Hemerythrin-like"/>
</dbReference>
<evidence type="ECO:0000313" key="7">
    <source>
        <dbReference type="EMBL" id="RZF22056.1"/>
    </source>
</evidence>